<proteinExistence type="predicted"/>
<dbReference type="AlphaFoldDB" id="A0A381SCW4"/>
<dbReference type="EMBL" id="UINC01002765">
    <property type="protein sequence ID" value="SVA00077.1"/>
    <property type="molecule type" value="Genomic_DNA"/>
</dbReference>
<evidence type="ECO:0000313" key="1">
    <source>
        <dbReference type="EMBL" id="SVA00077.1"/>
    </source>
</evidence>
<name>A0A381SCW4_9ZZZZ</name>
<sequence length="237" mass="27486">MAIESSEPMNCSINYTVLFLLIFALEVFGSSDDTQALVYDARVGFLSAGTLEVNMTVSKGRYELFGDVRTSGAIERFFRWRGKFAAVGFMVEETPRTRAYLLFEERKNSRKVTLAAHGKTTIHRPSSVSREVQYPRGSDLMSVLFLTDHCFDSAWVHDGEDAYEVVRMGSRQTFVKQGKAYFRGSTKLCRYRFNYDKEEQRGLDVWLGLHRDRWVPVRIRVRVPFRPDALLRLRTRR</sequence>
<protein>
    <recommendedName>
        <fullName evidence="2">DUF3108 domain-containing protein</fullName>
    </recommendedName>
</protein>
<gene>
    <name evidence="1" type="ORF">METZ01_LOCUS52931</name>
</gene>
<evidence type="ECO:0008006" key="2">
    <source>
        <dbReference type="Google" id="ProtNLM"/>
    </source>
</evidence>
<reference evidence="1" key="1">
    <citation type="submission" date="2018-05" db="EMBL/GenBank/DDBJ databases">
        <authorList>
            <person name="Lanie J.A."/>
            <person name="Ng W.-L."/>
            <person name="Kazmierczak K.M."/>
            <person name="Andrzejewski T.M."/>
            <person name="Davidsen T.M."/>
            <person name="Wayne K.J."/>
            <person name="Tettelin H."/>
            <person name="Glass J.I."/>
            <person name="Rusch D."/>
            <person name="Podicherti R."/>
            <person name="Tsui H.-C.T."/>
            <person name="Winkler M.E."/>
        </authorList>
    </citation>
    <scope>NUCLEOTIDE SEQUENCE</scope>
</reference>
<organism evidence="1">
    <name type="scientific">marine metagenome</name>
    <dbReference type="NCBI Taxonomy" id="408172"/>
    <lineage>
        <taxon>unclassified sequences</taxon>
        <taxon>metagenomes</taxon>
        <taxon>ecological metagenomes</taxon>
    </lineage>
</organism>
<accession>A0A381SCW4</accession>